<reference evidence="1 2" key="1">
    <citation type="journal article" date="2020" name="Nat. Food">
        <title>A phased Vanilla planifolia genome enables genetic improvement of flavour and production.</title>
        <authorList>
            <person name="Hasing T."/>
            <person name="Tang H."/>
            <person name="Brym M."/>
            <person name="Khazi F."/>
            <person name="Huang T."/>
            <person name="Chambers A.H."/>
        </authorList>
    </citation>
    <scope>NUCLEOTIDE SEQUENCE [LARGE SCALE GENOMIC DNA]</scope>
    <source>
        <tissue evidence="1">Leaf</tissue>
    </source>
</reference>
<dbReference type="EMBL" id="JADCNM010000001">
    <property type="protein sequence ID" value="KAG0500989.1"/>
    <property type="molecule type" value="Genomic_DNA"/>
</dbReference>
<accession>A0A835RZ76</accession>
<protein>
    <submittedName>
        <fullName evidence="1">Uncharacterized protein</fullName>
    </submittedName>
</protein>
<dbReference type="Proteomes" id="UP000639772">
    <property type="component" value="Chromosome 1"/>
</dbReference>
<dbReference type="AlphaFoldDB" id="A0A835RZ76"/>
<name>A0A835RZ76_VANPL</name>
<sequence length="283" mass="31418">MLWGGLMGKDRCSQDCARGTGWILKSSWVSSPPIIRLRFNWSSVPSIMHVFWTVGSDKTRQWMVQIKQARRVASVGFRLVWSQKRSPWVLVGARCLRSTWVMWATGTKESNGSESDSGEALQSSGSVWLAPDQAVGLSQGQSWAESQCDPGFGWNQITGTDSYSQPVRPGYRHSDAIAIRTFTRSRRSLKQNRLEFNNQQCGDQAFAVLENNHVLVYKDGRSGDNLELHARLKWEMWEAWPNVDHGSQGLTGSPLKSAVAASAEIGSEPILQETKAAGACSSR</sequence>
<evidence type="ECO:0000313" key="2">
    <source>
        <dbReference type="Proteomes" id="UP000639772"/>
    </source>
</evidence>
<organism evidence="1 2">
    <name type="scientific">Vanilla planifolia</name>
    <name type="common">Vanilla</name>
    <dbReference type="NCBI Taxonomy" id="51239"/>
    <lineage>
        <taxon>Eukaryota</taxon>
        <taxon>Viridiplantae</taxon>
        <taxon>Streptophyta</taxon>
        <taxon>Embryophyta</taxon>
        <taxon>Tracheophyta</taxon>
        <taxon>Spermatophyta</taxon>
        <taxon>Magnoliopsida</taxon>
        <taxon>Liliopsida</taxon>
        <taxon>Asparagales</taxon>
        <taxon>Orchidaceae</taxon>
        <taxon>Vanilloideae</taxon>
        <taxon>Vanilleae</taxon>
        <taxon>Vanilla</taxon>
    </lineage>
</organism>
<proteinExistence type="predicted"/>
<gene>
    <name evidence="1" type="ORF">HPP92_001061</name>
</gene>
<evidence type="ECO:0000313" key="1">
    <source>
        <dbReference type="EMBL" id="KAG0500989.1"/>
    </source>
</evidence>
<comment type="caution">
    <text evidence="1">The sequence shown here is derived from an EMBL/GenBank/DDBJ whole genome shotgun (WGS) entry which is preliminary data.</text>
</comment>